<name>A0A0F9NF94_9ZZZZ</name>
<organism evidence="1">
    <name type="scientific">marine sediment metagenome</name>
    <dbReference type="NCBI Taxonomy" id="412755"/>
    <lineage>
        <taxon>unclassified sequences</taxon>
        <taxon>metagenomes</taxon>
        <taxon>ecological metagenomes</taxon>
    </lineage>
</organism>
<sequence length="103" mass="12124">MNIKGEIEFTIKHYIYEASIGWLFWANRGKKDNYGIYTDKAILEETKCVKSYDVIHARHLRSFNVEGKVNSDCYPIFVKKGDNEILDKLGFTRKISIWELMDI</sequence>
<protein>
    <submittedName>
        <fullName evidence="1">Uncharacterized protein</fullName>
    </submittedName>
</protein>
<reference evidence="1" key="1">
    <citation type="journal article" date="2015" name="Nature">
        <title>Complex archaea that bridge the gap between prokaryotes and eukaryotes.</title>
        <authorList>
            <person name="Spang A."/>
            <person name="Saw J.H."/>
            <person name="Jorgensen S.L."/>
            <person name="Zaremba-Niedzwiedzka K."/>
            <person name="Martijn J."/>
            <person name="Lind A.E."/>
            <person name="van Eijk R."/>
            <person name="Schleper C."/>
            <person name="Guy L."/>
            <person name="Ettema T.J."/>
        </authorList>
    </citation>
    <scope>NUCLEOTIDE SEQUENCE</scope>
</reference>
<dbReference type="AlphaFoldDB" id="A0A0F9NF94"/>
<dbReference type="EMBL" id="LAZR01007109">
    <property type="protein sequence ID" value="KKM87370.1"/>
    <property type="molecule type" value="Genomic_DNA"/>
</dbReference>
<proteinExistence type="predicted"/>
<gene>
    <name evidence="1" type="ORF">LCGC14_1269600</name>
</gene>
<comment type="caution">
    <text evidence="1">The sequence shown here is derived from an EMBL/GenBank/DDBJ whole genome shotgun (WGS) entry which is preliminary data.</text>
</comment>
<accession>A0A0F9NF94</accession>
<evidence type="ECO:0000313" key="1">
    <source>
        <dbReference type="EMBL" id="KKM87370.1"/>
    </source>
</evidence>